<dbReference type="GeneID" id="97129196"/>
<evidence type="ECO:0000313" key="3">
    <source>
        <dbReference type="Proteomes" id="UP000577724"/>
    </source>
</evidence>
<proteinExistence type="predicted"/>
<organism evidence="2 3">
    <name type="scientific">Paenibacillus taichungensis</name>
    <dbReference type="NCBI Taxonomy" id="484184"/>
    <lineage>
        <taxon>Bacteria</taxon>
        <taxon>Bacillati</taxon>
        <taxon>Bacillota</taxon>
        <taxon>Bacilli</taxon>
        <taxon>Bacillales</taxon>
        <taxon>Paenibacillaceae</taxon>
        <taxon>Paenibacillus</taxon>
    </lineage>
</organism>
<dbReference type="RefSeq" id="WP_079694761.1">
    <property type="nucleotide sequence ID" value="NZ_CBCRYD010000001.1"/>
</dbReference>
<sequence>MELDFNPYPKSQQTKSKRIKPTQRQMGDIRDSVDKQLKERSQGICEACEKARATQRAHLTGRKQIDHRTEVYDLAHLCDECHDMLDETEAGIRFRRLAATIISAALK</sequence>
<evidence type="ECO:0000313" key="2">
    <source>
        <dbReference type="EMBL" id="NUU52623.1"/>
    </source>
</evidence>
<evidence type="ECO:0000256" key="1">
    <source>
        <dbReference type="SAM" id="MobiDB-lite"/>
    </source>
</evidence>
<reference evidence="2 3" key="1">
    <citation type="submission" date="2020-05" db="EMBL/GenBank/DDBJ databases">
        <title>Genome Sequencing of Type Strains.</title>
        <authorList>
            <person name="Lemaire J.F."/>
            <person name="Inderbitzin P."/>
            <person name="Gregorio O.A."/>
            <person name="Collins S.B."/>
            <person name="Wespe N."/>
            <person name="Knight-Connoni V."/>
        </authorList>
    </citation>
    <scope>NUCLEOTIDE SEQUENCE [LARGE SCALE GENOMIC DNA]</scope>
    <source>
        <strain evidence="2 3">DSM 19942</strain>
    </source>
</reference>
<gene>
    <name evidence="2" type="ORF">HP548_00670</name>
</gene>
<comment type="caution">
    <text evidence="2">The sequence shown here is derived from an EMBL/GenBank/DDBJ whole genome shotgun (WGS) entry which is preliminary data.</text>
</comment>
<dbReference type="EMBL" id="JABMCC010000074">
    <property type="protein sequence ID" value="NUU52623.1"/>
    <property type="molecule type" value="Genomic_DNA"/>
</dbReference>
<keyword evidence="3" id="KW-1185">Reference proteome</keyword>
<accession>A0ABX2MCD2</accession>
<feature type="region of interest" description="Disordered" evidence="1">
    <location>
        <begin position="1"/>
        <end position="34"/>
    </location>
</feature>
<evidence type="ECO:0008006" key="4">
    <source>
        <dbReference type="Google" id="ProtNLM"/>
    </source>
</evidence>
<dbReference type="Proteomes" id="UP000577724">
    <property type="component" value="Unassembled WGS sequence"/>
</dbReference>
<protein>
    <recommendedName>
        <fullName evidence="4">HNH endonuclease</fullName>
    </recommendedName>
</protein>
<name>A0ABX2MCD2_9BACL</name>